<sequence>MTSRDESAPSRAGVWGLLLAVFYAVFVRFYQAAGGTIGLGGSVPRDLPTFQFTSFVAGVVILLGGVACLVLTTPRLRRAPAWLPMSGGREVPAALLVPLCAVPVLVGGLYAVVHGLGGGVTKLLALLGVAQVPLPTEAWVNLDPAALFLWDLLLYEPWFLAMGVCLLLSLRRYATDEGVSRTAIQRAGRVCAALVAVGTTAFVWMIVTDNLLVL</sequence>
<name>H5XDC6_9PSEU</name>
<evidence type="ECO:0000256" key="1">
    <source>
        <dbReference type="SAM" id="Phobius"/>
    </source>
</evidence>
<dbReference type="OrthoDB" id="2717873at2"/>
<dbReference type="STRING" id="882082.SaccyDRAFT_0270"/>
<keyword evidence="1" id="KW-1133">Transmembrane helix</keyword>
<feature type="transmembrane region" description="Helical" evidence="1">
    <location>
        <begin position="50"/>
        <end position="72"/>
    </location>
</feature>
<dbReference type="AlphaFoldDB" id="H5XDC6"/>
<organism evidence="2 3">
    <name type="scientific">Saccharomonospora cyanea NA-134</name>
    <dbReference type="NCBI Taxonomy" id="882082"/>
    <lineage>
        <taxon>Bacteria</taxon>
        <taxon>Bacillati</taxon>
        <taxon>Actinomycetota</taxon>
        <taxon>Actinomycetes</taxon>
        <taxon>Pseudonocardiales</taxon>
        <taxon>Pseudonocardiaceae</taxon>
        <taxon>Saccharomonospora</taxon>
    </lineage>
</organism>
<feature type="transmembrane region" description="Helical" evidence="1">
    <location>
        <begin position="190"/>
        <end position="207"/>
    </location>
</feature>
<dbReference type="eggNOG" id="ENOG5033TG8">
    <property type="taxonomic scope" value="Bacteria"/>
</dbReference>
<feature type="transmembrane region" description="Helical" evidence="1">
    <location>
        <begin position="12"/>
        <end position="30"/>
    </location>
</feature>
<gene>
    <name evidence="2" type="ORF">SaccyDRAFT_0270</name>
</gene>
<dbReference type="HOGENOM" id="CLU_1288096_0_0_11"/>
<keyword evidence="1" id="KW-0812">Transmembrane</keyword>
<dbReference type="RefSeq" id="WP_005452873.1">
    <property type="nucleotide sequence ID" value="NZ_CM001440.1"/>
</dbReference>
<evidence type="ECO:0000313" key="2">
    <source>
        <dbReference type="EMBL" id="EHR59206.1"/>
    </source>
</evidence>
<feature type="transmembrane region" description="Helical" evidence="1">
    <location>
        <begin position="93"/>
        <end position="113"/>
    </location>
</feature>
<proteinExistence type="predicted"/>
<reference evidence="2 3" key="1">
    <citation type="submission" date="2011-11" db="EMBL/GenBank/DDBJ databases">
        <title>The Noncontiguous Finished sequence of Saccharomonospora cyanea NA-134.</title>
        <authorList>
            <consortium name="US DOE Joint Genome Institute"/>
            <person name="Lucas S."/>
            <person name="Han J."/>
            <person name="Lapidus A."/>
            <person name="Cheng J.-F."/>
            <person name="Goodwin L."/>
            <person name="Pitluck S."/>
            <person name="Peters L."/>
            <person name="Ovchinnikova G."/>
            <person name="Lu M."/>
            <person name="Detter J.C."/>
            <person name="Han C."/>
            <person name="Tapia R."/>
            <person name="Land M."/>
            <person name="Hauser L."/>
            <person name="Kyrpides N."/>
            <person name="Ivanova N."/>
            <person name="Pagani I."/>
            <person name="Brambilla E.-M."/>
            <person name="Klenk H.-P."/>
            <person name="Woyke T."/>
        </authorList>
    </citation>
    <scope>NUCLEOTIDE SEQUENCE [LARGE SCALE GENOMIC DNA]</scope>
    <source>
        <strain evidence="2 3">NA-134</strain>
    </source>
</reference>
<evidence type="ECO:0000313" key="3">
    <source>
        <dbReference type="Proteomes" id="UP000002791"/>
    </source>
</evidence>
<protein>
    <submittedName>
        <fullName evidence="2">Uncharacterized protein</fullName>
    </submittedName>
</protein>
<keyword evidence="1" id="KW-0472">Membrane</keyword>
<keyword evidence="3" id="KW-1185">Reference proteome</keyword>
<feature type="transmembrane region" description="Helical" evidence="1">
    <location>
        <begin position="152"/>
        <end position="170"/>
    </location>
</feature>
<dbReference type="Proteomes" id="UP000002791">
    <property type="component" value="Chromosome"/>
</dbReference>
<dbReference type="EMBL" id="CM001440">
    <property type="protein sequence ID" value="EHR59206.1"/>
    <property type="molecule type" value="Genomic_DNA"/>
</dbReference>
<accession>H5XDC6</accession>